<name>A0A0H5PYX9_9ZZZZ</name>
<dbReference type="GO" id="GO:0006310">
    <property type="term" value="P:DNA recombination"/>
    <property type="evidence" value="ECO:0007669"/>
    <property type="project" value="InterPro"/>
</dbReference>
<dbReference type="InterPro" id="IPR001668">
    <property type="entry name" value="Mob_Pre"/>
</dbReference>
<dbReference type="NCBIfam" id="NF041497">
    <property type="entry name" value="MobV"/>
    <property type="match status" value="1"/>
</dbReference>
<dbReference type="EMBL" id="LN852910">
    <property type="protein sequence ID" value="CRY94354.1"/>
    <property type="molecule type" value="Genomic_DNA"/>
</dbReference>
<dbReference type="GO" id="GO:0003677">
    <property type="term" value="F:DNA binding"/>
    <property type="evidence" value="ECO:0007669"/>
    <property type="project" value="InterPro"/>
</dbReference>
<dbReference type="CDD" id="cd17242">
    <property type="entry name" value="MobM_relaxase"/>
    <property type="match status" value="1"/>
</dbReference>
<organism evidence="2">
    <name type="scientific">uncultured prokaryote</name>
    <dbReference type="NCBI Taxonomy" id="198431"/>
    <lineage>
        <taxon>unclassified sequences</taxon>
        <taxon>environmental samples</taxon>
    </lineage>
</organism>
<evidence type="ECO:0008006" key="3">
    <source>
        <dbReference type="Google" id="ProtNLM"/>
    </source>
</evidence>
<dbReference type="AlphaFoldDB" id="A0A0H5PYX9"/>
<proteinExistence type="predicted"/>
<sequence length="413" mass="48291">MLGHYDRTKDGLGENVVPERTQLNYNLAVDDQPLKQLDFVHKRLGEVRCLKRKDVNVLCDWVVTMPKDLADEYREPFFKAAYNFFAEKYGHDNVVSAYVHMDETQPHMHFAFVPVVADRKRDGWKLSAKEAITRVDLQHIHEQMQTQLTQELGVPVNLLNEATIEGNRSIKELKRGTAVEAVNKLKSEQMEIVQDIAYLEDRQKAVADRYEADTFRLGVLNGEYTDGTDDLPEYAQISRLSRQKVVLPLDAYQREQRALKAARTGEQAATAALESLMQSITVQHIDELEEKNKEQRKQIKKLTERLNELERWKEWDETKIAVRQQIIDGVNATYRKLSREAAREFVKIWGQEVHDELPLVVWYQTKPSRDIIEGRRKSLDEMQKEVNQFLEKWHRKPHKAVEKDWDRGDDLEL</sequence>
<protein>
    <recommendedName>
        <fullName evidence="3">Plasmid recombination enzyme</fullName>
    </recommendedName>
</protein>
<dbReference type="Gene3D" id="3.30.930.30">
    <property type="match status" value="1"/>
</dbReference>
<dbReference type="Pfam" id="PF01076">
    <property type="entry name" value="Mob_Pre"/>
    <property type="match status" value="1"/>
</dbReference>
<accession>A0A0H5PYX9</accession>
<geneLocation type="plasmid" evidence="2">
    <name>pRGRH0237</name>
</geneLocation>
<evidence type="ECO:0000313" key="2">
    <source>
        <dbReference type="EMBL" id="CRY94354.1"/>
    </source>
</evidence>
<feature type="coiled-coil region" evidence="1">
    <location>
        <begin position="285"/>
        <end position="312"/>
    </location>
</feature>
<keyword evidence="1" id="KW-0175">Coiled coil</keyword>
<reference evidence="2" key="2">
    <citation type="submission" date="2015-07" db="EMBL/GenBank/DDBJ databases">
        <title>Plasmids, circular viruses and viroids from rat gut.</title>
        <authorList>
            <person name="Jorgensen T.J."/>
            <person name="Hansen M.A."/>
            <person name="Xu Z."/>
            <person name="Tabak M.A."/>
            <person name="Sorensen S.J."/>
            <person name="Hansen L.H."/>
        </authorList>
    </citation>
    <scope>NUCLEOTIDE SEQUENCE</scope>
    <source>
        <plasmid evidence="2">pRGRH0237</plasmid>
    </source>
</reference>
<reference evidence="2" key="1">
    <citation type="submission" date="2015-06" db="EMBL/GenBank/DDBJ databases">
        <authorList>
            <person name="Joergensen T."/>
        </authorList>
    </citation>
    <scope>NUCLEOTIDE SEQUENCE</scope>
    <source>
        <plasmid evidence="2">pRGRH0237</plasmid>
    </source>
</reference>
<evidence type="ECO:0000256" key="1">
    <source>
        <dbReference type="SAM" id="Coils"/>
    </source>
</evidence>
<keyword evidence="2" id="KW-0614">Plasmid</keyword>